<organism evidence="2">
    <name type="scientific">Fonticula alba</name>
    <name type="common">Slime mold</name>
    <dbReference type="NCBI Taxonomy" id="691883"/>
    <lineage>
        <taxon>Eukaryota</taxon>
        <taxon>Rotosphaerida</taxon>
        <taxon>Fonticulaceae</taxon>
        <taxon>Fonticula</taxon>
    </lineage>
</organism>
<reference evidence="2" key="1">
    <citation type="submission" date="2013-04" db="EMBL/GenBank/DDBJ databases">
        <title>The Genome Sequence of Fonticula alba ATCC 38817.</title>
        <authorList>
            <consortium name="The Broad Institute Genomics Platform"/>
            <person name="Russ C."/>
            <person name="Cuomo C."/>
            <person name="Burger G."/>
            <person name="Gray M.W."/>
            <person name="Holland P.W.H."/>
            <person name="King N."/>
            <person name="Lang F.B.F."/>
            <person name="Roger A.J."/>
            <person name="Ruiz-Trillo I."/>
            <person name="Brown M."/>
            <person name="Walker B."/>
            <person name="Young S."/>
            <person name="Zeng Q."/>
            <person name="Gargeya S."/>
            <person name="Fitzgerald M."/>
            <person name="Haas B."/>
            <person name="Abouelleil A."/>
            <person name="Allen A.W."/>
            <person name="Alvarado L."/>
            <person name="Arachchi H.M."/>
            <person name="Berlin A.M."/>
            <person name="Chapman S.B."/>
            <person name="Gainer-Dewar J."/>
            <person name="Goldberg J."/>
            <person name="Griggs A."/>
            <person name="Gujja S."/>
            <person name="Hansen M."/>
            <person name="Howarth C."/>
            <person name="Imamovic A."/>
            <person name="Ireland A."/>
            <person name="Larimer J."/>
            <person name="McCowan C."/>
            <person name="Murphy C."/>
            <person name="Pearson M."/>
            <person name="Poon T.W."/>
            <person name="Priest M."/>
            <person name="Roberts A."/>
            <person name="Saif S."/>
            <person name="Shea T."/>
            <person name="Sisk P."/>
            <person name="Sykes S."/>
            <person name="Wortman J."/>
            <person name="Nusbaum C."/>
            <person name="Birren B."/>
        </authorList>
    </citation>
    <scope>NUCLEOTIDE SEQUENCE [LARGE SCALE GENOMIC DNA]</scope>
    <source>
        <strain evidence="2">ATCC 38817</strain>
    </source>
</reference>
<keyword evidence="3" id="KW-1185">Reference proteome</keyword>
<dbReference type="AlphaFoldDB" id="A0A058Z346"/>
<dbReference type="GO" id="GO:0006206">
    <property type="term" value="P:pyrimidine nucleobase metabolic process"/>
    <property type="evidence" value="ECO:0007669"/>
    <property type="project" value="TreeGrafter"/>
</dbReference>
<evidence type="ECO:0000313" key="2">
    <source>
        <dbReference type="EMBL" id="KCV68526.1"/>
    </source>
</evidence>
<dbReference type="GO" id="GO:0009166">
    <property type="term" value="P:nucleotide catabolic process"/>
    <property type="evidence" value="ECO:0007669"/>
    <property type="project" value="TreeGrafter"/>
</dbReference>
<dbReference type="STRING" id="691883.A0A058Z346"/>
<evidence type="ECO:0008006" key="4">
    <source>
        <dbReference type="Google" id="ProtNLM"/>
    </source>
</evidence>
<dbReference type="SUPFAM" id="SSF56784">
    <property type="entry name" value="HAD-like"/>
    <property type="match status" value="1"/>
</dbReference>
<dbReference type="Gene3D" id="3.40.50.1000">
    <property type="entry name" value="HAD superfamily/HAD-like"/>
    <property type="match status" value="1"/>
</dbReference>
<sequence length="452" mass="47356">MTAESAVQLATRGLQHAVPDRNVLFLDLDNNMYPPSTGIDVQMLERIQAFLAWKLELDPRSALDLGRYYYRTYGLTVRGLVLNHSDRISAQEFDKHIDGSLDISMLREDPALRAIITAARDAGTEVLIFTNAGITHARRVLKVLGLADFFVPAACQGPTGCSRDPGTCAPAPAVPKSDPLYSRPPNSRCGRVIYCDYSAPNFPCKPEFDSYLAARCHASAVLLGGADGTALNMASVFDLPPVPAARSFFVDDSDLNIRMARALGWHALQLDPNSPHGAEVCPEILSAATAAVKAAVADTAAAAAAAATGVDGTMMNPDCADNARAMVEAAEATGLKAATEAAANPTATPAPDAPTPSGPYYPPIPYLALFVNRFAVLFGGPAGVQRTFDAIAAEEQAFASPTMIRSRPSGIEGLPPPPTSRPVTSAAAELDAAEAHADSGAAGAIITEAGKE</sequence>
<dbReference type="EMBL" id="KB932208">
    <property type="protein sequence ID" value="KCV68526.1"/>
    <property type="molecule type" value="Genomic_DNA"/>
</dbReference>
<evidence type="ECO:0000256" key="1">
    <source>
        <dbReference type="SAM" id="MobiDB-lite"/>
    </source>
</evidence>
<protein>
    <recommendedName>
        <fullName evidence="4">Pyrimidine 5'-nucleotidase</fullName>
    </recommendedName>
</protein>
<evidence type="ECO:0000313" key="3">
    <source>
        <dbReference type="Proteomes" id="UP000030693"/>
    </source>
</evidence>
<dbReference type="RefSeq" id="XP_009496958.1">
    <property type="nucleotide sequence ID" value="XM_009498683.1"/>
</dbReference>
<dbReference type="GeneID" id="20529544"/>
<feature type="region of interest" description="Disordered" evidence="1">
    <location>
        <begin position="401"/>
        <end position="425"/>
    </location>
</feature>
<name>A0A058Z346_FONAL</name>
<dbReference type="InterPro" id="IPR023214">
    <property type="entry name" value="HAD_sf"/>
</dbReference>
<dbReference type="InterPro" id="IPR052791">
    <property type="entry name" value="SSM1_domain"/>
</dbReference>
<proteinExistence type="predicted"/>
<dbReference type="PANTHER" id="PTHR47438:SF1">
    <property type="entry name" value="PHOSPHATE METABOLISM PROTEIN 8-RELATED"/>
    <property type="match status" value="1"/>
</dbReference>
<gene>
    <name evidence="2" type="ORF">H696_04819</name>
</gene>
<dbReference type="PANTHER" id="PTHR47438">
    <property type="entry name" value="PHOSPHATE METABOLISM PROTEIN 8-RELATED"/>
    <property type="match status" value="1"/>
</dbReference>
<dbReference type="Proteomes" id="UP000030693">
    <property type="component" value="Unassembled WGS sequence"/>
</dbReference>
<accession>A0A058Z346</accession>
<dbReference type="InterPro" id="IPR036412">
    <property type="entry name" value="HAD-like_sf"/>
</dbReference>
<dbReference type="GO" id="GO:0008252">
    <property type="term" value="F:nucleotidase activity"/>
    <property type="evidence" value="ECO:0007669"/>
    <property type="project" value="TreeGrafter"/>
</dbReference>
<dbReference type="Gene3D" id="1.10.150.450">
    <property type="match status" value="1"/>
</dbReference>
<dbReference type="eggNOG" id="KOG3109">
    <property type="taxonomic scope" value="Eukaryota"/>
</dbReference>
<dbReference type="OrthoDB" id="1065058at2759"/>